<organism evidence="1 2">
    <name type="scientific">Drouetiella hepatica Uher 2000/2452</name>
    <dbReference type="NCBI Taxonomy" id="904376"/>
    <lineage>
        <taxon>Bacteria</taxon>
        <taxon>Bacillati</taxon>
        <taxon>Cyanobacteriota</taxon>
        <taxon>Cyanophyceae</taxon>
        <taxon>Oculatellales</taxon>
        <taxon>Oculatellaceae</taxon>
        <taxon>Drouetiella</taxon>
    </lineage>
</organism>
<dbReference type="AlphaFoldDB" id="A0A951QAQ0"/>
<gene>
    <name evidence="1" type="ORF">KME15_11830</name>
</gene>
<sequence>MTGQAAEQVSEQPEARALFQAAYENRYTWDASFPGYTADVTLREGEKVHTGKLRIAPDGKGSFSHEVTEVADEEAKKAIAGQAWEIAVHRVRRTFEESHGKNVFTLGATDEKGAVEILVSGKSMGDRYKIHNNEVSLVHRHIRSVVVTINTLSSHQTEAGYLSHRYDSVYHDVETGESKGSQVFEDEYEKVGGYYILNRRAITDDQNATSEFLFSNIKLLA</sequence>
<dbReference type="InterPro" id="IPR021809">
    <property type="entry name" value="DUF3386"/>
</dbReference>
<proteinExistence type="predicted"/>
<accession>A0A951QAQ0</accession>
<reference evidence="1" key="1">
    <citation type="submission" date="2021-05" db="EMBL/GenBank/DDBJ databases">
        <authorList>
            <person name="Pietrasiak N."/>
            <person name="Ward R."/>
            <person name="Stajich J.E."/>
            <person name="Kurbessoian T."/>
        </authorList>
    </citation>
    <scope>NUCLEOTIDE SEQUENCE</scope>
    <source>
        <strain evidence="1">UHER 2000/2452</strain>
    </source>
</reference>
<evidence type="ECO:0000313" key="2">
    <source>
        <dbReference type="Proteomes" id="UP000757435"/>
    </source>
</evidence>
<dbReference type="Pfam" id="PF11866">
    <property type="entry name" value="DUF3386"/>
    <property type="match status" value="1"/>
</dbReference>
<evidence type="ECO:0000313" key="1">
    <source>
        <dbReference type="EMBL" id="MBW4659357.1"/>
    </source>
</evidence>
<protein>
    <submittedName>
        <fullName evidence="1">DUF3386 domain-containing protein</fullName>
    </submittedName>
</protein>
<dbReference type="Proteomes" id="UP000757435">
    <property type="component" value="Unassembled WGS sequence"/>
</dbReference>
<reference evidence="1" key="2">
    <citation type="journal article" date="2022" name="Microbiol. Resour. Announc.">
        <title>Metagenome Sequencing to Explore Phylogenomics of Terrestrial Cyanobacteria.</title>
        <authorList>
            <person name="Ward R.D."/>
            <person name="Stajich J.E."/>
            <person name="Johansen J.R."/>
            <person name="Huntemann M."/>
            <person name="Clum A."/>
            <person name="Foster B."/>
            <person name="Foster B."/>
            <person name="Roux S."/>
            <person name="Palaniappan K."/>
            <person name="Varghese N."/>
            <person name="Mukherjee S."/>
            <person name="Reddy T.B.K."/>
            <person name="Daum C."/>
            <person name="Copeland A."/>
            <person name="Chen I.A."/>
            <person name="Ivanova N.N."/>
            <person name="Kyrpides N.C."/>
            <person name="Shapiro N."/>
            <person name="Eloe-Fadrosh E.A."/>
            <person name="Pietrasiak N."/>
        </authorList>
    </citation>
    <scope>NUCLEOTIDE SEQUENCE</scope>
    <source>
        <strain evidence="1">UHER 2000/2452</strain>
    </source>
</reference>
<dbReference type="EMBL" id="JAHHHD010000011">
    <property type="protein sequence ID" value="MBW4659357.1"/>
    <property type="molecule type" value="Genomic_DNA"/>
</dbReference>
<name>A0A951QAQ0_9CYAN</name>
<comment type="caution">
    <text evidence="1">The sequence shown here is derived from an EMBL/GenBank/DDBJ whole genome shotgun (WGS) entry which is preliminary data.</text>
</comment>